<sequence length="58" mass="6379">MGRVPSGVRGTRHGSRAVQGPPGSPRSVASRPFRRGRVPFMTNHWCCVRGKRCTGNEM</sequence>
<accession>E2Q3S7</accession>
<dbReference type="AlphaFoldDB" id="E2Q3S7"/>
<evidence type="ECO:0000313" key="2">
    <source>
        <dbReference type="EMBL" id="EFG06897.1"/>
    </source>
</evidence>
<dbReference type="Proteomes" id="UP000002357">
    <property type="component" value="Chromosome"/>
</dbReference>
<gene>
    <name evidence="2" type="ORF">SCLAV_1822</name>
</gene>
<reference evidence="2 3" key="1">
    <citation type="journal article" date="2010" name="Genome Biol. Evol.">
        <title>The sequence of a 1.8-mb bacterial linear plasmid reveals a rich evolutionary reservoir of secondary metabolic pathways.</title>
        <authorList>
            <person name="Medema M.H."/>
            <person name="Trefzer A."/>
            <person name="Kovalchuk A."/>
            <person name="van den Berg M."/>
            <person name="Mueller U."/>
            <person name="Heijne W."/>
            <person name="Wu L."/>
            <person name="Alam M.T."/>
            <person name="Ronning C.M."/>
            <person name="Nierman W.C."/>
            <person name="Bovenberg R.A.L."/>
            <person name="Breitling R."/>
            <person name="Takano E."/>
        </authorList>
    </citation>
    <scope>NUCLEOTIDE SEQUENCE [LARGE SCALE GENOMIC DNA]</scope>
    <source>
        <strain evidence="3">ATCC 27064 / DSM 738 / JCM 4710 / NBRC 13307 / NCIMB 12785 / NRRL 3585 / VKM Ac-602</strain>
    </source>
</reference>
<evidence type="ECO:0000313" key="3">
    <source>
        <dbReference type="Proteomes" id="UP000002357"/>
    </source>
</evidence>
<proteinExistence type="predicted"/>
<evidence type="ECO:0000256" key="1">
    <source>
        <dbReference type="SAM" id="MobiDB-lite"/>
    </source>
</evidence>
<name>E2Q3S7_STRCL</name>
<dbReference type="EMBL" id="CM000913">
    <property type="protein sequence ID" value="EFG06897.1"/>
    <property type="molecule type" value="Genomic_DNA"/>
</dbReference>
<feature type="region of interest" description="Disordered" evidence="1">
    <location>
        <begin position="1"/>
        <end position="35"/>
    </location>
</feature>
<protein>
    <submittedName>
        <fullName evidence="2">Uncharacterized protein</fullName>
    </submittedName>
</protein>
<organism evidence="2 3">
    <name type="scientific">Streptomyces clavuligerus</name>
    <dbReference type="NCBI Taxonomy" id="1901"/>
    <lineage>
        <taxon>Bacteria</taxon>
        <taxon>Bacillati</taxon>
        <taxon>Actinomycetota</taxon>
        <taxon>Actinomycetes</taxon>
        <taxon>Kitasatosporales</taxon>
        <taxon>Streptomycetaceae</taxon>
        <taxon>Streptomyces</taxon>
    </lineage>
</organism>
<keyword evidence="3" id="KW-1185">Reference proteome</keyword>